<feature type="domain" description="PAP-associated" evidence="4">
    <location>
        <begin position="247"/>
        <end position="284"/>
    </location>
</feature>
<dbReference type="InterPro" id="IPR002058">
    <property type="entry name" value="PAP_assoc"/>
</dbReference>
<dbReference type="PANTHER" id="PTHR23092">
    <property type="entry name" value="POLY(A) RNA POLYMERASE"/>
    <property type="match status" value="1"/>
</dbReference>
<protein>
    <recommendedName>
        <fullName evidence="8">Polynucleotide adenylyltransferase</fullName>
    </recommendedName>
</protein>
<keyword evidence="1" id="KW-0479">Metal-binding</keyword>
<dbReference type="Pfam" id="PF03828">
    <property type="entry name" value="PAP_assoc"/>
    <property type="match status" value="1"/>
</dbReference>
<dbReference type="Proteomes" id="UP000708148">
    <property type="component" value="Unassembled WGS sequence"/>
</dbReference>
<evidence type="ECO:0000313" key="7">
    <source>
        <dbReference type="Proteomes" id="UP000708148"/>
    </source>
</evidence>
<dbReference type="EMBL" id="CAJHUC010002217">
    <property type="protein sequence ID" value="CAD7703427.1"/>
    <property type="molecule type" value="Genomic_DNA"/>
</dbReference>
<feature type="domain" description="Poly(A) RNA polymerase mitochondrial-like central palm" evidence="5">
    <location>
        <begin position="45"/>
        <end position="183"/>
    </location>
</feature>
<dbReference type="GO" id="GO:0031123">
    <property type="term" value="P:RNA 3'-end processing"/>
    <property type="evidence" value="ECO:0007669"/>
    <property type="project" value="TreeGrafter"/>
</dbReference>
<dbReference type="Gene3D" id="1.10.1410.10">
    <property type="match status" value="1"/>
</dbReference>
<dbReference type="Gene3D" id="3.30.460.10">
    <property type="entry name" value="Beta Polymerase, domain 2"/>
    <property type="match status" value="1"/>
</dbReference>
<keyword evidence="2" id="KW-0460">Magnesium</keyword>
<dbReference type="GO" id="GO:0043634">
    <property type="term" value="P:polyadenylation-dependent ncRNA catabolic process"/>
    <property type="evidence" value="ECO:0007669"/>
    <property type="project" value="TreeGrafter"/>
</dbReference>
<name>A0A8S1J8D6_9CHLO</name>
<sequence>MAPELNNGGKRDDGNIRNPTISPVAPGEAVSDVKTQTMKVKPSRLHEEIVAFAAQLTPTAEEHGRCDAIIELVRKTCYETFGTQAQVEPFGSFVNGLATSSSDVDLVICGLLNPDSPGGFFGHKQVLAGQHLRKLKEKLLECPKMHIAHAQLIQHAKIPLLKFTTEDGVMVDLSINDDMGPKAARFMIEKVRQYPALRPLALVLKAFLKAYHLGDVKDGGLGGFALANLLVAHIQETMKAGQPTADFGELLLHFFDRYANLFNPELQAVSVRMGGIVARYWVEHYGGGGRRGGRHGKTIRAVGNSYSPMFGEQWVVENPLTGLDVAQGSFNIYIVRELFGWACWTLKSVMHSRDGQKGTPGVSPLGLLFNRVVVE</sequence>
<accession>A0A8S1J8D6</accession>
<organism evidence="6 7">
    <name type="scientific">Ostreobium quekettii</name>
    <dbReference type="NCBI Taxonomy" id="121088"/>
    <lineage>
        <taxon>Eukaryota</taxon>
        <taxon>Viridiplantae</taxon>
        <taxon>Chlorophyta</taxon>
        <taxon>core chlorophytes</taxon>
        <taxon>Ulvophyceae</taxon>
        <taxon>TCBD clade</taxon>
        <taxon>Bryopsidales</taxon>
        <taxon>Ostreobineae</taxon>
        <taxon>Ostreobiaceae</taxon>
        <taxon>Ostreobium</taxon>
    </lineage>
</organism>
<dbReference type="InterPro" id="IPR043519">
    <property type="entry name" value="NT_sf"/>
</dbReference>
<reference evidence="6" key="1">
    <citation type="submission" date="2020-12" db="EMBL/GenBank/DDBJ databases">
        <authorList>
            <person name="Iha C."/>
        </authorList>
    </citation>
    <scope>NUCLEOTIDE SEQUENCE</scope>
</reference>
<evidence type="ECO:0000259" key="4">
    <source>
        <dbReference type="Pfam" id="PF03828"/>
    </source>
</evidence>
<dbReference type="SUPFAM" id="SSF81301">
    <property type="entry name" value="Nucleotidyltransferase"/>
    <property type="match status" value="1"/>
</dbReference>
<dbReference type="AlphaFoldDB" id="A0A8S1J8D6"/>
<evidence type="ECO:0000256" key="1">
    <source>
        <dbReference type="ARBA" id="ARBA00022723"/>
    </source>
</evidence>
<dbReference type="InterPro" id="IPR045862">
    <property type="entry name" value="Trf4-like"/>
</dbReference>
<dbReference type="GO" id="GO:0003729">
    <property type="term" value="F:mRNA binding"/>
    <property type="evidence" value="ECO:0007669"/>
    <property type="project" value="TreeGrafter"/>
</dbReference>
<evidence type="ECO:0008006" key="8">
    <source>
        <dbReference type="Google" id="ProtNLM"/>
    </source>
</evidence>
<dbReference type="GO" id="GO:1990817">
    <property type="term" value="F:poly(A) RNA polymerase activity"/>
    <property type="evidence" value="ECO:0007669"/>
    <property type="project" value="InterPro"/>
</dbReference>
<dbReference type="GO" id="GO:0005730">
    <property type="term" value="C:nucleolus"/>
    <property type="evidence" value="ECO:0007669"/>
    <property type="project" value="TreeGrafter"/>
</dbReference>
<proteinExistence type="predicted"/>
<keyword evidence="7" id="KW-1185">Reference proteome</keyword>
<dbReference type="SUPFAM" id="SSF81631">
    <property type="entry name" value="PAP/OAS1 substrate-binding domain"/>
    <property type="match status" value="1"/>
</dbReference>
<comment type="caution">
    <text evidence="6">The sequence shown here is derived from an EMBL/GenBank/DDBJ whole genome shotgun (WGS) entry which is preliminary data.</text>
</comment>
<dbReference type="Pfam" id="PF22600">
    <property type="entry name" value="MTPAP-like_central"/>
    <property type="match status" value="1"/>
</dbReference>
<dbReference type="CDD" id="cd05402">
    <property type="entry name" value="NT_PAP_TUTase"/>
    <property type="match status" value="1"/>
</dbReference>
<evidence type="ECO:0000313" key="6">
    <source>
        <dbReference type="EMBL" id="CAD7703427.1"/>
    </source>
</evidence>
<dbReference type="OrthoDB" id="273917at2759"/>
<dbReference type="PANTHER" id="PTHR23092:SF15">
    <property type="entry name" value="INACTIVE NON-CANONICAL POLY(A) RNA POLYMERASE PROTEIN TRF4-2-RELATED"/>
    <property type="match status" value="1"/>
</dbReference>
<dbReference type="GO" id="GO:0046872">
    <property type="term" value="F:metal ion binding"/>
    <property type="evidence" value="ECO:0007669"/>
    <property type="project" value="UniProtKB-KW"/>
</dbReference>
<evidence type="ECO:0000256" key="3">
    <source>
        <dbReference type="SAM" id="MobiDB-lite"/>
    </source>
</evidence>
<evidence type="ECO:0000256" key="2">
    <source>
        <dbReference type="ARBA" id="ARBA00022842"/>
    </source>
</evidence>
<dbReference type="InterPro" id="IPR054708">
    <property type="entry name" value="MTPAP-like_central"/>
</dbReference>
<dbReference type="GO" id="GO:0031499">
    <property type="term" value="C:TRAMP complex"/>
    <property type="evidence" value="ECO:0007669"/>
    <property type="project" value="TreeGrafter"/>
</dbReference>
<feature type="region of interest" description="Disordered" evidence="3">
    <location>
        <begin position="1"/>
        <end position="33"/>
    </location>
</feature>
<gene>
    <name evidence="6" type="ORF">OSTQU699_LOCUS8784</name>
</gene>
<evidence type="ECO:0000259" key="5">
    <source>
        <dbReference type="Pfam" id="PF22600"/>
    </source>
</evidence>